<dbReference type="EMBL" id="KI680202">
    <property type="protein sequence ID" value="ETL90986.1"/>
    <property type="molecule type" value="Genomic_DNA"/>
</dbReference>
<organism evidence="1">
    <name type="scientific">Phytophthora nicotianae</name>
    <name type="common">Potato buckeye rot agent</name>
    <name type="synonym">Phytophthora parasitica</name>
    <dbReference type="NCBI Taxonomy" id="4792"/>
    <lineage>
        <taxon>Eukaryota</taxon>
        <taxon>Sar</taxon>
        <taxon>Stramenopiles</taxon>
        <taxon>Oomycota</taxon>
        <taxon>Peronosporomycetes</taxon>
        <taxon>Peronosporales</taxon>
        <taxon>Peronosporaceae</taxon>
        <taxon>Phytophthora</taxon>
    </lineage>
</organism>
<gene>
    <name evidence="1" type="ORF">L917_10438</name>
</gene>
<sequence length="120" mass="13047">MLECTYSKNFVSKCSTVLHLMQTSVSLWKASLDTAQQGGAPRGHNNGGKLGCWAVRNAELATTSASKKGKSAIFMQNYRACTCSFPLVNWSSLRKSHPDQGGAYGSHRDLLNSRHLSKGL</sequence>
<accession>W2L0M5</accession>
<evidence type="ECO:0000313" key="1">
    <source>
        <dbReference type="EMBL" id="ETL90986.1"/>
    </source>
</evidence>
<dbReference type="Proteomes" id="UP000054423">
    <property type="component" value="Unassembled WGS sequence"/>
</dbReference>
<reference evidence="1" key="1">
    <citation type="submission" date="2013-11" db="EMBL/GenBank/DDBJ databases">
        <title>The Genome Sequence of Phytophthora parasitica CHvinca01.</title>
        <authorList>
            <consortium name="The Broad Institute Genomics Platform"/>
            <person name="Russ C."/>
            <person name="Tyler B."/>
            <person name="Panabieres F."/>
            <person name="Shan W."/>
            <person name="Tripathy S."/>
            <person name="Grunwald N."/>
            <person name="Machado M."/>
            <person name="Johnson C.S."/>
            <person name="Arredondo F."/>
            <person name="Hong C."/>
            <person name="Coffey M."/>
            <person name="Young S.K."/>
            <person name="Zeng Q."/>
            <person name="Gargeya S."/>
            <person name="Fitzgerald M."/>
            <person name="Abouelleil A."/>
            <person name="Alvarado L."/>
            <person name="Chapman S.B."/>
            <person name="Gainer-Dewar J."/>
            <person name="Goldberg J."/>
            <person name="Griggs A."/>
            <person name="Gujja S."/>
            <person name="Hansen M."/>
            <person name="Howarth C."/>
            <person name="Imamovic A."/>
            <person name="Ireland A."/>
            <person name="Larimer J."/>
            <person name="McCowan C."/>
            <person name="Murphy C."/>
            <person name="Pearson M."/>
            <person name="Poon T.W."/>
            <person name="Priest M."/>
            <person name="Roberts A."/>
            <person name="Saif S."/>
            <person name="Shea T."/>
            <person name="Sykes S."/>
            <person name="Wortman J."/>
            <person name="Nusbaum C."/>
            <person name="Birren B."/>
        </authorList>
    </citation>
    <scope>NUCLEOTIDE SEQUENCE [LARGE SCALE GENOMIC DNA]</scope>
    <source>
        <strain evidence="1">CHvinca01</strain>
    </source>
</reference>
<proteinExistence type="predicted"/>
<name>W2L0M5_PHYNI</name>
<protein>
    <submittedName>
        <fullName evidence="1">Uncharacterized protein</fullName>
    </submittedName>
</protein>
<dbReference type="VEuPathDB" id="FungiDB:PPTG_23128"/>
<dbReference type="AlphaFoldDB" id="W2L0M5"/>